<comment type="caution">
    <text evidence="1">The sequence shown here is derived from an EMBL/GenBank/DDBJ whole genome shotgun (WGS) entry which is preliminary data.</text>
</comment>
<organism evidence="1 2">
    <name type="scientific">Jejuia pallidilutea</name>
    <dbReference type="NCBI Taxonomy" id="504487"/>
    <lineage>
        <taxon>Bacteria</taxon>
        <taxon>Pseudomonadati</taxon>
        <taxon>Bacteroidota</taxon>
        <taxon>Flavobacteriia</taxon>
        <taxon>Flavobacteriales</taxon>
        <taxon>Flavobacteriaceae</taxon>
        <taxon>Jejuia</taxon>
    </lineage>
</organism>
<evidence type="ECO:0000313" key="1">
    <source>
        <dbReference type="EMBL" id="GAL87822.1"/>
    </source>
</evidence>
<dbReference type="AlphaFoldDB" id="A0A098LNC0"/>
<dbReference type="Proteomes" id="UP000030184">
    <property type="component" value="Unassembled WGS sequence"/>
</dbReference>
<evidence type="ECO:0000313" key="2">
    <source>
        <dbReference type="Proteomes" id="UP000030184"/>
    </source>
</evidence>
<accession>A0A098LNC0</accession>
<protein>
    <recommendedName>
        <fullName evidence="3">Phenylalanyl-tRNA synthetase subunit alpha</fullName>
    </recommendedName>
</protein>
<reference evidence="2" key="1">
    <citation type="journal article" date="2014" name="Genome Announc.">
        <title>Draft Genome Sequence of Marine Flavobacterium Jejuia pallidilutea Strain 11shimoA1 and Pigmentation Mutants.</title>
        <authorList>
            <person name="Takatani N."/>
            <person name="Nakanishi M."/>
            <person name="Meirelles P."/>
            <person name="Mino S."/>
            <person name="Suda W."/>
            <person name="Oshima K."/>
            <person name="Hattori M."/>
            <person name="Ohkuma M."/>
            <person name="Hosokawa M."/>
            <person name="Miyashita K."/>
            <person name="Thompson F.L."/>
            <person name="Niwa A."/>
            <person name="Sawabe T."/>
            <person name="Sawabe T."/>
        </authorList>
    </citation>
    <scope>NUCLEOTIDE SEQUENCE [LARGE SCALE GENOMIC DNA]</scope>
    <source>
        <strain evidence="2">JCM 19538</strain>
    </source>
</reference>
<sequence length="138" mass="15877">MLPKLTVLKKDIKVPEVKGVYIAVVHEYNDIYKTKDWNAYIINDKGIDLEMVIIVSEGYSETKKTAAFRKRLDKLPAKSYAKIELLQEDLFALNNAFKVSFFEGNTMLDKTYLFRKNTINLKALQTIPLMDVKGVLVK</sequence>
<proteinExistence type="predicted"/>
<dbReference type="EMBL" id="BBNY01000001">
    <property type="protein sequence ID" value="GAL87822.1"/>
    <property type="molecule type" value="Genomic_DNA"/>
</dbReference>
<gene>
    <name evidence="1" type="ORF">JCM19538_2184</name>
</gene>
<evidence type="ECO:0008006" key="3">
    <source>
        <dbReference type="Google" id="ProtNLM"/>
    </source>
</evidence>
<keyword evidence="2" id="KW-1185">Reference proteome</keyword>
<name>A0A098LNC0_9FLAO</name>